<name>A0A2R4CBL5_9BURK</name>
<sequence length="128" mass="14306">MSDKPYVRMTFDAMQRRSLRHLVSALDEDDHALPGDGAVASAITGYTEWVGDGEPVLTMGWDWEMRAGTDGSGVALRRVGDPRSNLCVVMRAGAADDIEDSSTLLKILIDRSNWQEETLRYLQRRYDG</sequence>
<dbReference type="InterPro" id="IPR032598">
    <property type="entry name" value="RsaM-like"/>
</dbReference>
<evidence type="ECO:0000313" key="1">
    <source>
        <dbReference type="EMBL" id="AVR97019.1"/>
    </source>
</evidence>
<dbReference type="Pfam" id="PF16245">
    <property type="entry name" value="DUF4902"/>
    <property type="match status" value="1"/>
</dbReference>
<dbReference type="OrthoDB" id="5573798at2"/>
<gene>
    <name evidence="1" type="ORF">C9I28_16210</name>
</gene>
<accession>A0A2R4CBL5</accession>
<reference evidence="1 2" key="1">
    <citation type="submission" date="2018-03" db="EMBL/GenBank/DDBJ databases">
        <title>Massilia armeniaca sp. nov., isolated from desert soil.</title>
        <authorList>
            <person name="Huang H."/>
            <person name="Ren M."/>
        </authorList>
    </citation>
    <scope>NUCLEOTIDE SEQUENCE [LARGE SCALE GENOMIC DNA]</scope>
    <source>
        <strain evidence="1 2">ZMN-3</strain>
    </source>
</reference>
<proteinExistence type="predicted"/>
<organism evidence="1 2">
    <name type="scientific">Pseudoduganella armeniaca</name>
    <dbReference type="NCBI Taxonomy" id="2072590"/>
    <lineage>
        <taxon>Bacteria</taxon>
        <taxon>Pseudomonadati</taxon>
        <taxon>Pseudomonadota</taxon>
        <taxon>Betaproteobacteria</taxon>
        <taxon>Burkholderiales</taxon>
        <taxon>Oxalobacteraceae</taxon>
        <taxon>Telluria group</taxon>
        <taxon>Pseudoduganella</taxon>
    </lineage>
</organism>
<dbReference type="Proteomes" id="UP000240505">
    <property type="component" value="Chromosome"/>
</dbReference>
<keyword evidence="2" id="KW-1185">Reference proteome</keyword>
<dbReference type="KEGG" id="masz:C9I28_16210"/>
<evidence type="ECO:0008006" key="3">
    <source>
        <dbReference type="Google" id="ProtNLM"/>
    </source>
</evidence>
<dbReference type="EMBL" id="CP028324">
    <property type="protein sequence ID" value="AVR97019.1"/>
    <property type="molecule type" value="Genomic_DNA"/>
</dbReference>
<protein>
    <recommendedName>
        <fullName evidence="3">DUF4902 domain-containing protein</fullName>
    </recommendedName>
</protein>
<dbReference type="AlphaFoldDB" id="A0A2R4CBL5"/>
<dbReference type="Gene3D" id="3.10.450.610">
    <property type="match status" value="1"/>
</dbReference>
<evidence type="ECO:0000313" key="2">
    <source>
        <dbReference type="Proteomes" id="UP000240505"/>
    </source>
</evidence>
<dbReference type="RefSeq" id="WP_107142368.1">
    <property type="nucleotide sequence ID" value="NZ_CP028324.1"/>
</dbReference>